<dbReference type="EMBL" id="CM042891">
    <property type="protein sequence ID" value="KAI4304303.1"/>
    <property type="molecule type" value="Genomic_DNA"/>
</dbReference>
<organism evidence="1 2">
    <name type="scientific">Melastoma candidum</name>
    <dbReference type="NCBI Taxonomy" id="119954"/>
    <lineage>
        <taxon>Eukaryota</taxon>
        <taxon>Viridiplantae</taxon>
        <taxon>Streptophyta</taxon>
        <taxon>Embryophyta</taxon>
        <taxon>Tracheophyta</taxon>
        <taxon>Spermatophyta</taxon>
        <taxon>Magnoliopsida</taxon>
        <taxon>eudicotyledons</taxon>
        <taxon>Gunneridae</taxon>
        <taxon>Pentapetalae</taxon>
        <taxon>rosids</taxon>
        <taxon>malvids</taxon>
        <taxon>Myrtales</taxon>
        <taxon>Melastomataceae</taxon>
        <taxon>Melastomatoideae</taxon>
        <taxon>Melastomateae</taxon>
        <taxon>Melastoma</taxon>
    </lineage>
</organism>
<accession>A0ACB9L5Q2</accession>
<proteinExistence type="predicted"/>
<sequence>MAEDLQYWIHDGNIWGTPANNQMLPRPCQAEAATLPVICDVDNWRVEDQLNDYSSGGGGLTFDPMSCFSLTGFDLLQSAQGTWHDQDFSQFSGRTIERSRSVIIQEVEEVNPKRYKLNQETTSAWSPNNFSESISPSKESTVDDEFDGDRDDQFTRVCLLFQACHGDSICVMDDDYLLRRVRMEASSPLPTFKVRKEKLGDRVTALQQLVSPFGKTDTASVLNEAVQYIELLHNQIRALSCPYMKHPDTHRKQPFGVRHKGGPRLNLRSRGLCLVPISSRIPVDGYEMAANPTWPAPVSETWN</sequence>
<keyword evidence="2" id="KW-1185">Reference proteome</keyword>
<reference evidence="2" key="1">
    <citation type="journal article" date="2023" name="Front. Plant Sci.">
        <title>Chromosomal-level genome assembly of Melastoma candidum provides insights into trichome evolution.</title>
        <authorList>
            <person name="Zhong Y."/>
            <person name="Wu W."/>
            <person name="Sun C."/>
            <person name="Zou P."/>
            <person name="Liu Y."/>
            <person name="Dai S."/>
            <person name="Zhou R."/>
        </authorList>
    </citation>
    <scope>NUCLEOTIDE SEQUENCE [LARGE SCALE GENOMIC DNA]</scope>
</reference>
<evidence type="ECO:0000313" key="1">
    <source>
        <dbReference type="EMBL" id="KAI4304303.1"/>
    </source>
</evidence>
<gene>
    <name evidence="1" type="ORF">MLD38_039834</name>
</gene>
<dbReference type="Proteomes" id="UP001057402">
    <property type="component" value="Chromosome 12"/>
</dbReference>
<comment type="caution">
    <text evidence="1">The sequence shown here is derived from an EMBL/GenBank/DDBJ whole genome shotgun (WGS) entry which is preliminary data.</text>
</comment>
<evidence type="ECO:0000313" key="2">
    <source>
        <dbReference type="Proteomes" id="UP001057402"/>
    </source>
</evidence>
<name>A0ACB9L5Q2_9MYRT</name>
<protein>
    <submittedName>
        <fullName evidence="1">Uncharacterized protein</fullName>
    </submittedName>
</protein>